<proteinExistence type="predicted"/>
<gene>
    <name evidence="3" type="ORF">BU16DRAFT_561740</name>
</gene>
<name>A0A6A6QWS0_9PEZI</name>
<organism evidence="3 4">
    <name type="scientific">Lophium mytilinum</name>
    <dbReference type="NCBI Taxonomy" id="390894"/>
    <lineage>
        <taxon>Eukaryota</taxon>
        <taxon>Fungi</taxon>
        <taxon>Dikarya</taxon>
        <taxon>Ascomycota</taxon>
        <taxon>Pezizomycotina</taxon>
        <taxon>Dothideomycetes</taxon>
        <taxon>Pleosporomycetidae</taxon>
        <taxon>Mytilinidiales</taxon>
        <taxon>Mytilinidiaceae</taxon>
        <taxon>Lophium</taxon>
    </lineage>
</organism>
<dbReference type="EMBL" id="MU004189">
    <property type="protein sequence ID" value="KAF2495457.1"/>
    <property type="molecule type" value="Genomic_DNA"/>
</dbReference>
<reference evidence="3" key="1">
    <citation type="journal article" date="2020" name="Stud. Mycol.">
        <title>101 Dothideomycetes genomes: a test case for predicting lifestyles and emergence of pathogens.</title>
        <authorList>
            <person name="Haridas S."/>
            <person name="Albert R."/>
            <person name="Binder M."/>
            <person name="Bloem J."/>
            <person name="Labutti K."/>
            <person name="Salamov A."/>
            <person name="Andreopoulos B."/>
            <person name="Baker S."/>
            <person name="Barry K."/>
            <person name="Bills G."/>
            <person name="Bluhm B."/>
            <person name="Cannon C."/>
            <person name="Castanera R."/>
            <person name="Culley D."/>
            <person name="Daum C."/>
            <person name="Ezra D."/>
            <person name="Gonzalez J."/>
            <person name="Henrissat B."/>
            <person name="Kuo A."/>
            <person name="Liang C."/>
            <person name="Lipzen A."/>
            <person name="Lutzoni F."/>
            <person name="Magnuson J."/>
            <person name="Mondo S."/>
            <person name="Nolan M."/>
            <person name="Ohm R."/>
            <person name="Pangilinan J."/>
            <person name="Park H.-J."/>
            <person name="Ramirez L."/>
            <person name="Alfaro M."/>
            <person name="Sun H."/>
            <person name="Tritt A."/>
            <person name="Yoshinaga Y."/>
            <person name="Zwiers L.-H."/>
            <person name="Turgeon B."/>
            <person name="Goodwin S."/>
            <person name="Spatafora J."/>
            <person name="Crous P."/>
            <person name="Grigoriev I."/>
        </authorList>
    </citation>
    <scope>NUCLEOTIDE SEQUENCE</scope>
    <source>
        <strain evidence="3">CBS 269.34</strain>
    </source>
</reference>
<evidence type="ECO:0000256" key="2">
    <source>
        <dbReference type="SAM" id="MobiDB-lite"/>
    </source>
</evidence>
<protein>
    <submittedName>
        <fullName evidence="3">Uncharacterized protein</fullName>
    </submittedName>
</protein>
<feature type="compositionally biased region" description="Polar residues" evidence="2">
    <location>
        <begin position="20"/>
        <end position="29"/>
    </location>
</feature>
<evidence type="ECO:0000313" key="3">
    <source>
        <dbReference type="EMBL" id="KAF2495457.1"/>
    </source>
</evidence>
<feature type="region of interest" description="Disordered" evidence="2">
    <location>
        <begin position="1"/>
        <end position="38"/>
    </location>
</feature>
<keyword evidence="1" id="KW-0175">Coiled coil</keyword>
<keyword evidence="4" id="KW-1185">Reference proteome</keyword>
<dbReference type="AlphaFoldDB" id="A0A6A6QWS0"/>
<dbReference type="Proteomes" id="UP000799750">
    <property type="component" value="Unassembled WGS sequence"/>
</dbReference>
<feature type="coiled-coil region" evidence="1">
    <location>
        <begin position="118"/>
        <end position="145"/>
    </location>
</feature>
<evidence type="ECO:0000256" key="1">
    <source>
        <dbReference type="SAM" id="Coils"/>
    </source>
</evidence>
<evidence type="ECO:0000313" key="4">
    <source>
        <dbReference type="Proteomes" id="UP000799750"/>
    </source>
</evidence>
<sequence length="295" mass="33389">MDIPTKDLEIATEAGGPSHSPKNGSSTPTRMPPETSDQGLFPYNCTAKCLGVDDIDEEFFTDPTGWSSLGREPSLNSEDNSTLDRDMWVSDNLLKTLFAVGVKMQYTGALYRPDWYEKETMKSDMAVAQQRLARWEQEGDQMKQMMNSELEALHPGKFRKLEALILTWQRRVMAEKALMGEIKLEQCRWRYYGPIICSVFQTRLPIGAMSGAEWRAVFDSTNRPEGSEGITALAQIELEDALDEHLTLQLGGSKILPEDIALGQRVLIYLSARDDRRRLRGVIKTLTSFRLETDE</sequence>
<accession>A0A6A6QWS0</accession>